<dbReference type="PANTHER" id="PTHR36766">
    <property type="entry name" value="PLANT BROAD-SPECTRUM MILDEW RESISTANCE PROTEIN RPW8"/>
    <property type="match status" value="1"/>
</dbReference>
<evidence type="ECO:0000259" key="9">
    <source>
        <dbReference type="Pfam" id="PF25019"/>
    </source>
</evidence>
<reference evidence="11" key="3">
    <citation type="submission" date="2015-04" db="UniProtKB">
        <authorList>
            <consortium name="EnsemblPlants"/>
        </authorList>
    </citation>
    <scope>IDENTIFICATION</scope>
    <source>
        <strain evidence="11">cv. Jemalong A17</strain>
    </source>
</reference>
<feature type="domain" description="Disease resistance protein winged helix" evidence="8">
    <location>
        <begin position="426"/>
        <end position="469"/>
    </location>
</feature>
<dbReference type="InterPro" id="IPR041118">
    <property type="entry name" value="Rx_N"/>
</dbReference>
<dbReference type="GO" id="GO:0006952">
    <property type="term" value="P:defense response"/>
    <property type="evidence" value="ECO:0007669"/>
    <property type="project" value="UniProtKB-KW"/>
</dbReference>
<evidence type="ECO:0000259" key="7">
    <source>
        <dbReference type="Pfam" id="PF18052"/>
    </source>
</evidence>
<dbReference type="EnsemblPlants" id="KEH19051">
    <property type="protein sequence ID" value="KEH19051"/>
    <property type="gene ID" value="MTR_8g036195"/>
</dbReference>
<keyword evidence="4" id="KW-0611">Plant defense</keyword>
<gene>
    <name evidence="10" type="ordered locus">MTR_8g036195</name>
</gene>
<proteinExistence type="predicted"/>
<dbReference type="EMBL" id="CM001224">
    <property type="protein sequence ID" value="KEH19051.1"/>
    <property type="molecule type" value="Genomic_DNA"/>
</dbReference>
<organism evidence="10 12">
    <name type="scientific">Medicago truncatula</name>
    <name type="common">Barrel medic</name>
    <name type="synonym">Medicago tribuloides</name>
    <dbReference type="NCBI Taxonomy" id="3880"/>
    <lineage>
        <taxon>Eukaryota</taxon>
        <taxon>Viridiplantae</taxon>
        <taxon>Streptophyta</taxon>
        <taxon>Embryophyta</taxon>
        <taxon>Tracheophyta</taxon>
        <taxon>Spermatophyta</taxon>
        <taxon>Magnoliopsida</taxon>
        <taxon>eudicotyledons</taxon>
        <taxon>Gunneridae</taxon>
        <taxon>Pentapetalae</taxon>
        <taxon>rosids</taxon>
        <taxon>fabids</taxon>
        <taxon>Fabales</taxon>
        <taxon>Fabaceae</taxon>
        <taxon>Papilionoideae</taxon>
        <taxon>50 kb inversion clade</taxon>
        <taxon>NPAAA clade</taxon>
        <taxon>Hologalegina</taxon>
        <taxon>IRL clade</taxon>
        <taxon>Trifolieae</taxon>
        <taxon>Medicago</taxon>
    </lineage>
</organism>
<dbReference type="Gene3D" id="1.20.5.4130">
    <property type="match status" value="1"/>
</dbReference>
<dbReference type="InterPro" id="IPR058922">
    <property type="entry name" value="WHD_DRP"/>
</dbReference>
<dbReference type="PANTHER" id="PTHR36766:SF42">
    <property type="entry name" value="NB-ARC DOMAIN DISEASE RESISTANCE PROTEIN"/>
    <property type="match status" value="1"/>
</dbReference>
<evidence type="ECO:0000259" key="8">
    <source>
        <dbReference type="Pfam" id="PF23559"/>
    </source>
</evidence>
<dbReference type="Gene3D" id="3.80.10.10">
    <property type="entry name" value="Ribonuclease Inhibitor"/>
    <property type="match status" value="3"/>
</dbReference>
<dbReference type="InterPro" id="IPR042197">
    <property type="entry name" value="Apaf_helical"/>
</dbReference>
<dbReference type="Gene3D" id="1.10.8.430">
    <property type="entry name" value="Helical domain of apoptotic protease-activating factors"/>
    <property type="match status" value="1"/>
</dbReference>
<name>A0A072TPB7_MEDTR</name>
<keyword evidence="5" id="KW-0067">ATP-binding</keyword>
<reference evidence="10 12" key="1">
    <citation type="journal article" date="2011" name="Nature">
        <title>The Medicago genome provides insight into the evolution of rhizobial symbioses.</title>
        <authorList>
            <person name="Young N.D."/>
            <person name="Debelle F."/>
            <person name="Oldroyd G.E."/>
            <person name="Geurts R."/>
            <person name="Cannon S.B."/>
            <person name="Udvardi M.K."/>
            <person name="Benedito V.A."/>
            <person name="Mayer K.F."/>
            <person name="Gouzy J."/>
            <person name="Schoof H."/>
            <person name="Van de Peer Y."/>
            <person name="Proost S."/>
            <person name="Cook D.R."/>
            <person name="Meyers B.C."/>
            <person name="Spannagl M."/>
            <person name="Cheung F."/>
            <person name="De Mita S."/>
            <person name="Krishnakumar V."/>
            <person name="Gundlach H."/>
            <person name="Zhou S."/>
            <person name="Mudge J."/>
            <person name="Bharti A.K."/>
            <person name="Murray J.D."/>
            <person name="Naoumkina M.A."/>
            <person name="Rosen B."/>
            <person name="Silverstein K.A."/>
            <person name="Tang H."/>
            <person name="Rombauts S."/>
            <person name="Zhao P.X."/>
            <person name="Zhou P."/>
            <person name="Barbe V."/>
            <person name="Bardou P."/>
            <person name="Bechner M."/>
            <person name="Bellec A."/>
            <person name="Berger A."/>
            <person name="Berges H."/>
            <person name="Bidwell S."/>
            <person name="Bisseling T."/>
            <person name="Choisne N."/>
            <person name="Couloux A."/>
            <person name="Denny R."/>
            <person name="Deshpande S."/>
            <person name="Dai X."/>
            <person name="Doyle J.J."/>
            <person name="Dudez A.M."/>
            <person name="Farmer A.D."/>
            <person name="Fouteau S."/>
            <person name="Franken C."/>
            <person name="Gibelin C."/>
            <person name="Gish J."/>
            <person name="Goldstein S."/>
            <person name="Gonzalez A.J."/>
            <person name="Green P.J."/>
            <person name="Hallab A."/>
            <person name="Hartog M."/>
            <person name="Hua A."/>
            <person name="Humphray S.J."/>
            <person name="Jeong D.H."/>
            <person name="Jing Y."/>
            <person name="Jocker A."/>
            <person name="Kenton S.M."/>
            <person name="Kim D.J."/>
            <person name="Klee K."/>
            <person name="Lai H."/>
            <person name="Lang C."/>
            <person name="Lin S."/>
            <person name="Macmil S.L."/>
            <person name="Magdelenat G."/>
            <person name="Matthews L."/>
            <person name="McCorrison J."/>
            <person name="Monaghan E.L."/>
            <person name="Mun J.H."/>
            <person name="Najar F.Z."/>
            <person name="Nicholson C."/>
            <person name="Noirot C."/>
            <person name="O'Bleness M."/>
            <person name="Paule C.R."/>
            <person name="Poulain J."/>
            <person name="Prion F."/>
            <person name="Qin B."/>
            <person name="Qu C."/>
            <person name="Retzel E.F."/>
            <person name="Riddle C."/>
            <person name="Sallet E."/>
            <person name="Samain S."/>
            <person name="Samson N."/>
            <person name="Sanders I."/>
            <person name="Saurat O."/>
            <person name="Scarpelli C."/>
            <person name="Schiex T."/>
            <person name="Segurens B."/>
            <person name="Severin A.J."/>
            <person name="Sherrier D.J."/>
            <person name="Shi R."/>
            <person name="Sims S."/>
            <person name="Singer S.R."/>
            <person name="Sinharoy S."/>
            <person name="Sterck L."/>
            <person name="Viollet A."/>
            <person name="Wang B.B."/>
            <person name="Wang K."/>
            <person name="Wang M."/>
            <person name="Wang X."/>
            <person name="Warfsmann J."/>
            <person name="Weissenbach J."/>
            <person name="White D.D."/>
            <person name="White J.D."/>
            <person name="Wiley G.B."/>
            <person name="Wincker P."/>
            <person name="Xing Y."/>
            <person name="Yang L."/>
            <person name="Yao Z."/>
            <person name="Ying F."/>
            <person name="Zhai J."/>
            <person name="Zhou L."/>
            <person name="Zuber A."/>
            <person name="Denarie J."/>
            <person name="Dixon R.A."/>
            <person name="May G.D."/>
            <person name="Schwartz D.C."/>
            <person name="Rogers J."/>
            <person name="Quetier F."/>
            <person name="Town C.D."/>
            <person name="Roe B.A."/>
        </authorList>
    </citation>
    <scope>NUCLEOTIDE SEQUENCE [LARGE SCALE GENOMIC DNA]</scope>
    <source>
        <strain evidence="10">A17</strain>
        <strain evidence="11 12">cv. Jemalong A17</strain>
    </source>
</reference>
<evidence type="ECO:0000256" key="3">
    <source>
        <dbReference type="ARBA" id="ARBA00022741"/>
    </source>
</evidence>
<evidence type="ECO:0000256" key="1">
    <source>
        <dbReference type="ARBA" id="ARBA00022614"/>
    </source>
</evidence>
<dbReference type="InterPro" id="IPR002182">
    <property type="entry name" value="NB-ARC"/>
</dbReference>
<dbReference type="AlphaFoldDB" id="A0A072TPB7"/>
<dbReference type="GO" id="GO:0005524">
    <property type="term" value="F:ATP binding"/>
    <property type="evidence" value="ECO:0007669"/>
    <property type="project" value="UniProtKB-KW"/>
</dbReference>
<dbReference type="InterPro" id="IPR038005">
    <property type="entry name" value="RX-like_CC"/>
</dbReference>
<accession>A0A072TPB7</accession>
<evidence type="ECO:0000313" key="11">
    <source>
        <dbReference type="EnsemblPlants" id="KEH19051"/>
    </source>
</evidence>
<evidence type="ECO:0000259" key="6">
    <source>
        <dbReference type="Pfam" id="PF00931"/>
    </source>
</evidence>
<dbReference type="Pfam" id="PF23559">
    <property type="entry name" value="WHD_DRP"/>
    <property type="match status" value="1"/>
</dbReference>
<keyword evidence="12" id="KW-1185">Reference proteome</keyword>
<evidence type="ECO:0000313" key="10">
    <source>
        <dbReference type="EMBL" id="KEH19051.1"/>
    </source>
</evidence>
<dbReference type="Proteomes" id="UP000002051">
    <property type="component" value="Chromosome 8"/>
</dbReference>
<dbReference type="InterPro" id="IPR032675">
    <property type="entry name" value="LRR_dom_sf"/>
</dbReference>
<dbReference type="CDD" id="cd14798">
    <property type="entry name" value="RX-CC_like"/>
    <property type="match status" value="1"/>
</dbReference>
<dbReference type="SUPFAM" id="SSF52047">
    <property type="entry name" value="RNI-like"/>
    <property type="match status" value="1"/>
</dbReference>
<dbReference type="PRINTS" id="PR00364">
    <property type="entry name" value="DISEASERSIST"/>
</dbReference>
<dbReference type="InterPro" id="IPR056789">
    <property type="entry name" value="LRR_R13L1-DRL21"/>
</dbReference>
<keyword evidence="1" id="KW-0433">Leucine-rich repeat</keyword>
<dbReference type="GO" id="GO:0051707">
    <property type="term" value="P:response to other organism"/>
    <property type="evidence" value="ECO:0007669"/>
    <property type="project" value="UniProtKB-ARBA"/>
</dbReference>
<dbReference type="InterPro" id="IPR027417">
    <property type="entry name" value="P-loop_NTPase"/>
</dbReference>
<evidence type="ECO:0000313" key="12">
    <source>
        <dbReference type="Proteomes" id="UP000002051"/>
    </source>
</evidence>
<reference evidence="10 12" key="2">
    <citation type="journal article" date="2014" name="BMC Genomics">
        <title>An improved genome release (version Mt4.0) for the model legume Medicago truncatula.</title>
        <authorList>
            <person name="Tang H."/>
            <person name="Krishnakumar V."/>
            <person name="Bidwell S."/>
            <person name="Rosen B."/>
            <person name="Chan A."/>
            <person name="Zhou S."/>
            <person name="Gentzbittel L."/>
            <person name="Childs K.L."/>
            <person name="Yandell M."/>
            <person name="Gundlach H."/>
            <person name="Mayer K.F."/>
            <person name="Schwartz D.C."/>
            <person name="Town C.D."/>
        </authorList>
    </citation>
    <scope>GENOME REANNOTATION</scope>
    <source>
        <strain evidence="10">A17</strain>
        <strain evidence="11 12">cv. Jemalong A17</strain>
    </source>
</reference>
<dbReference type="Pfam" id="PF25019">
    <property type="entry name" value="LRR_R13L1-DRL21"/>
    <property type="match status" value="2"/>
</dbReference>
<evidence type="ECO:0000256" key="5">
    <source>
        <dbReference type="ARBA" id="ARBA00022840"/>
    </source>
</evidence>
<dbReference type="SUPFAM" id="SSF52058">
    <property type="entry name" value="L domain-like"/>
    <property type="match status" value="1"/>
</dbReference>
<keyword evidence="3" id="KW-0547">Nucleotide-binding</keyword>
<dbReference type="SUPFAM" id="SSF52540">
    <property type="entry name" value="P-loop containing nucleoside triphosphate hydrolases"/>
    <property type="match status" value="1"/>
</dbReference>
<evidence type="ECO:0000256" key="4">
    <source>
        <dbReference type="ARBA" id="ARBA00022821"/>
    </source>
</evidence>
<dbReference type="FunFam" id="3.40.50.300:FF:001091">
    <property type="entry name" value="Probable disease resistance protein At1g61300"/>
    <property type="match status" value="1"/>
</dbReference>
<evidence type="ECO:0000256" key="2">
    <source>
        <dbReference type="ARBA" id="ARBA00022737"/>
    </source>
</evidence>
<feature type="domain" description="R13L1/DRL21-like LRR repeat region" evidence="9">
    <location>
        <begin position="645"/>
        <end position="772"/>
    </location>
</feature>
<dbReference type="Pfam" id="PF18052">
    <property type="entry name" value="Rx_N"/>
    <property type="match status" value="1"/>
</dbReference>
<sequence length="1114" mass="126198">MADVLLGTVIQNLGSFVQQELSTFLGVGELTQKLCGNLTAIRAVLKDAEEKQITSHAVKDWLQKLTDVAHILDDILDEYSIRSKAHGDDDKWITRFHPKKILARRGIGKRMKEVAKKIDVIAEDRIKFGLHVGVMEHLPEDMEWRQTTSIITKSKVYGRDKDKEQIVEYLLRDASNREDISVYSIVGLGGYGKTTLAQLVYNDENVSTHFDLKIWVCVSDDFSMKKILHSIIESETGRNPNLMSLESMQKKVQEVLQSKRYLLVLDDVWNEDHVKWEKFKFLLQCGITRKGSSILVTTRLEIVASIMGTHPAHHLVGLHDEDIWSLFKLHAIGPNGEERAELAAIGKEIVRKCVGSPLAAKVLGSLSRFKSEEHQWLSVKESKLWNLSEDNPIMSALRLSYFNLKLSLRPCFTFCAVFPKDFEMRKLTTEHVGNEVWDELCQRSFFQEVKSDVVGNITFKMHDLVHDLAQSIMGEECVASEVLSLTDLSIRTHHISCFDTKGKFDYNMTSFEKVESLRTFLEFKPPCKILDLFPSITPLRALRTSSFQLSGLKNIIHLRYLELYESKITTLPESVCRLQKLQTLKLERCDSLSSFPKKFTQLEDLRHLIIKDCQSLVSSPFRIRELTCLKTLTIFIVGSEIGFGLAELQNLQLGGKLHIRGLQNVSNEGDAKEANLIGKKDLNHLYLSWGDYPSSQVTSVDAERVLEALEPHSGLKRFGMKDYGGIHFPPWMRNTSFLKSLVCIILYDCKNCKQLSPLGKLPCLTTLFLSGMRNLKYIEDDLYEPASEKAFASLKKLTLRNLPNLERVLEVEGVEMLPQLSFLSIECVPKLALSSLPSVEFLFVTGGNEELLKSIFNNNCNEDATLSPQGTAGNNIYNLKLLYISDFAKLKELPDELGTLSTLEVLHIQCCDEIESFSEHLLQGLSSLRTLCIHSCHEFKSLSEVTRHLTCLEGLEIIDCPQCVFPNNMNSLTSLHRLKVSGQNANILDGIEGNLSVKNLSLTNFPSLTSLPDWLGAMTTLQRLKISGFPKLRSLPDSFQQLRNLQRLSIVSCSMLEKRCKRGIGEDWDKIAHIPEVELESKFDAKPTFCENIISTWKVGKHTSSEFDQMIDIL</sequence>
<feature type="domain" description="NB-ARC" evidence="6">
    <location>
        <begin position="160"/>
        <end position="331"/>
    </location>
</feature>
<protein>
    <submittedName>
        <fullName evidence="10">NBS-LRR type disease resistance protein</fullName>
    </submittedName>
</protein>
<dbReference type="GO" id="GO:0043531">
    <property type="term" value="F:ADP binding"/>
    <property type="evidence" value="ECO:0007669"/>
    <property type="project" value="InterPro"/>
</dbReference>
<feature type="domain" description="Disease resistance N-terminal" evidence="7">
    <location>
        <begin position="6"/>
        <end position="88"/>
    </location>
</feature>
<dbReference type="Gene3D" id="3.40.50.300">
    <property type="entry name" value="P-loop containing nucleotide triphosphate hydrolases"/>
    <property type="match status" value="1"/>
</dbReference>
<feature type="domain" description="R13L1/DRL21-like LRR repeat region" evidence="9">
    <location>
        <begin position="983"/>
        <end position="1053"/>
    </location>
</feature>
<keyword evidence="2" id="KW-0677">Repeat</keyword>
<dbReference type="Pfam" id="PF00931">
    <property type="entry name" value="NB-ARC"/>
    <property type="match status" value="1"/>
</dbReference>
<dbReference type="HOGENOM" id="CLU_000837_8_8_1"/>